<dbReference type="Gene3D" id="3.90.79.10">
    <property type="entry name" value="Nucleoside Triphosphate Pyrophosphohydrolase"/>
    <property type="match status" value="1"/>
</dbReference>
<dbReference type="EMBL" id="JACCEM010000002">
    <property type="protein sequence ID" value="NYT48547.1"/>
    <property type="molecule type" value="Genomic_DNA"/>
</dbReference>
<dbReference type="Proteomes" id="UP000559809">
    <property type="component" value="Unassembled WGS sequence"/>
</dbReference>
<dbReference type="InterPro" id="IPR000086">
    <property type="entry name" value="NUDIX_hydrolase_dom"/>
</dbReference>
<dbReference type="Pfam" id="PF00293">
    <property type="entry name" value="NUDIX"/>
    <property type="match status" value="1"/>
</dbReference>
<dbReference type="InterPro" id="IPR015797">
    <property type="entry name" value="NUDIX_hydrolase-like_dom_sf"/>
</dbReference>
<dbReference type="PANTHER" id="PTHR43736">
    <property type="entry name" value="ADP-RIBOSE PYROPHOSPHATASE"/>
    <property type="match status" value="1"/>
</dbReference>
<comment type="caution">
    <text evidence="3">The sequence shown here is derived from an EMBL/GenBank/DDBJ whole genome shotgun (WGS) entry which is preliminary data.</text>
</comment>
<dbReference type="PRINTS" id="PR00502">
    <property type="entry name" value="NUDIXFAMILY"/>
</dbReference>
<dbReference type="PROSITE" id="PS51462">
    <property type="entry name" value="NUDIX"/>
    <property type="match status" value="1"/>
</dbReference>
<evidence type="ECO:0000313" key="4">
    <source>
        <dbReference type="Proteomes" id="UP000559809"/>
    </source>
</evidence>
<proteinExistence type="predicted"/>
<dbReference type="PANTHER" id="PTHR43736:SF1">
    <property type="entry name" value="DIHYDRONEOPTERIN TRIPHOSPHATE DIPHOSPHATASE"/>
    <property type="match status" value="1"/>
</dbReference>
<dbReference type="RefSeq" id="WP_180153839.1">
    <property type="nucleotide sequence ID" value="NZ_JACCEM010000002.1"/>
</dbReference>
<evidence type="ECO:0000313" key="3">
    <source>
        <dbReference type="EMBL" id="NYT48547.1"/>
    </source>
</evidence>
<evidence type="ECO:0000259" key="2">
    <source>
        <dbReference type="PROSITE" id="PS51462"/>
    </source>
</evidence>
<keyword evidence="4" id="KW-1185">Reference proteome</keyword>
<feature type="domain" description="Nudix hydrolase" evidence="2">
    <location>
        <begin position="16"/>
        <end position="146"/>
    </location>
</feature>
<protein>
    <submittedName>
        <fullName evidence="3">NUDIX hydrolase</fullName>
    </submittedName>
</protein>
<name>A0A853FWM1_9BURK</name>
<dbReference type="AlphaFoldDB" id="A0A853FWM1"/>
<reference evidence="3 4" key="1">
    <citation type="submission" date="2020-07" db="EMBL/GenBank/DDBJ databases">
        <title>Taxonomic revisions and descriptions of new bacterial species based on genomic comparisons in the high-G+C-content subgroup of the family Alcaligenaceae.</title>
        <authorList>
            <person name="Szabo A."/>
            <person name="Felfoldi T."/>
        </authorList>
    </citation>
    <scope>NUCLEOTIDE SEQUENCE [LARGE SCALE GENOMIC DNA]</scope>
    <source>
        <strain evidence="3 4">LMG 24012</strain>
    </source>
</reference>
<gene>
    <name evidence="3" type="ORF">H0A72_04405</name>
</gene>
<dbReference type="GO" id="GO:0016787">
    <property type="term" value="F:hydrolase activity"/>
    <property type="evidence" value="ECO:0007669"/>
    <property type="project" value="UniProtKB-KW"/>
</dbReference>
<evidence type="ECO:0000256" key="1">
    <source>
        <dbReference type="ARBA" id="ARBA00022801"/>
    </source>
</evidence>
<dbReference type="CDD" id="cd04673">
    <property type="entry name" value="NUDIX_ADPRase"/>
    <property type="match status" value="1"/>
</dbReference>
<keyword evidence="1 3" id="KW-0378">Hydrolase</keyword>
<dbReference type="InterPro" id="IPR020476">
    <property type="entry name" value="Nudix_hydrolase"/>
</dbReference>
<accession>A0A853FWM1</accession>
<organism evidence="3 4">
    <name type="scientific">Parapusillimonas granuli</name>
    <dbReference type="NCBI Taxonomy" id="380911"/>
    <lineage>
        <taxon>Bacteria</taxon>
        <taxon>Pseudomonadati</taxon>
        <taxon>Pseudomonadota</taxon>
        <taxon>Betaproteobacteria</taxon>
        <taxon>Burkholderiales</taxon>
        <taxon>Alcaligenaceae</taxon>
        <taxon>Parapusillimonas</taxon>
    </lineage>
</organism>
<dbReference type="SUPFAM" id="SSF55811">
    <property type="entry name" value="Nudix"/>
    <property type="match status" value="1"/>
</dbReference>
<sequence length="151" mass="16378">MPNAVHLPAHGAPAVRPVPAAVAVVIREGRVLLVRRANPPNAGRWGFPGGKIEPGETIEAAAVRELAEETSVRADADRVLTAFDVLHHDEGGRLVRHFVLVAVLCKWIAGEPVAADDALDAQWFRLVDLDDSDPRLNVDVVRIVRDASRHT</sequence>